<name>A0A081C664_VECG1</name>
<sequence length="198" mass="23305">MNQNNQKTDKKVAILEATMELVAEQGFDHTPTSQIAEKAKVGIGTIYRYFKDKDELIHEVFRYILERENLDTFKDFHPESPIRQQYIQYCTRLIDYSLQHLQEFKFIQHYFHSPYGLSHRQEKIYNTKVNSADESPLIRLFEIARTQQIVKDLPSFVLGALTIGPIIWLLRDIHSGLIPYNPEMMRSVVEACWDAVKR</sequence>
<dbReference type="Pfam" id="PF22604">
    <property type="entry name" value="TetR_HI_0893_C"/>
    <property type="match status" value="1"/>
</dbReference>
<dbReference type="PANTHER" id="PTHR43479">
    <property type="entry name" value="ACREF/ENVCD OPERON REPRESSOR-RELATED"/>
    <property type="match status" value="1"/>
</dbReference>
<dbReference type="Proteomes" id="UP000030661">
    <property type="component" value="Unassembled WGS sequence"/>
</dbReference>
<reference evidence="4" key="1">
    <citation type="journal article" date="2015" name="PeerJ">
        <title>First genomic representation of candidate bacterial phylum KSB3 points to enhanced environmental sensing as a trigger of wastewater bulking.</title>
        <authorList>
            <person name="Sekiguchi Y."/>
            <person name="Ohashi A."/>
            <person name="Parks D.H."/>
            <person name="Yamauchi T."/>
            <person name="Tyson G.W."/>
            <person name="Hugenholtz P."/>
        </authorList>
    </citation>
    <scope>NUCLEOTIDE SEQUENCE [LARGE SCALE GENOMIC DNA]</scope>
</reference>
<dbReference type="PRINTS" id="PR00455">
    <property type="entry name" value="HTHTETR"/>
</dbReference>
<proteinExistence type="predicted"/>
<feature type="domain" description="HTH tetR-type" evidence="3">
    <location>
        <begin position="8"/>
        <end position="68"/>
    </location>
</feature>
<dbReference type="Pfam" id="PF00440">
    <property type="entry name" value="TetR_N"/>
    <property type="match status" value="1"/>
</dbReference>
<dbReference type="PANTHER" id="PTHR43479:SF11">
    <property type="entry name" value="ACREF_ENVCD OPERON REPRESSOR-RELATED"/>
    <property type="match status" value="1"/>
</dbReference>
<dbReference type="InterPro" id="IPR001647">
    <property type="entry name" value="HTH_TetR"/>
</dbReference>
<dbReference type="STRING" id="1499967.U27_07057"/>
<gene>
    <name evidence="4" type="ORF">U27_07057</name>
</gene>
<evidence type="ECO:0000259" key="3">
    <source>
        <dbReference type="PROSITE" id="PS50977"/>
    </source>
</evidence>
<dbReference type="Gene3D" id="1.10.357.10">
    <property type="entry name" value="Tetracycline Repressor, domain 2"/>
    <property type="match status" value="1"/>
</dbReference>
<dbReference type="EMBL" id="DF820471">
    <property type="protein sequence ID" value="GAK60069.1"/>
    <property type="molecule type" value="Genomic_DNA"/>
</dbReference>
<dbReference type="AlphaFoldDB" id="A0A081C664"/>
<keyword evidence="5" id="KW-1185">Reference proteome</keyword>
<dbReference type="SUPFAM" id="SSF46689">
    <property type="entry name" value="Homeodomain-like"/>
    <property type="match status" value="1"/>
</dbReference>
<dbReference type="GO" id="GO:0003677">
    <property type="term" value="F:DNA binding"/>
    <property type="evidence" value="ECO:0007669"/>
    <property type="project" value="UniProtKB-UniRule"/>
</dbReference>
<keyword evidence="1 2" id="KW-0238">DNA-binding</keyword>
<protein>
    <submittedName>
        <fullName evidence="4">Transcriptional regulator, TetR family</fullName>
    </submittedName>
</protein>
<dbReference type="InterPro" id="IPR050624">
    <property type="entry name" value="HTH-type_Tx_Regulator"/>
</dbReference>
<evidence type="ECO:0000313" key="5">
    <source>
        <dbReference type="Proteomes" id="UP000030661"/>
    </source>
</evidence>
<accession>A0A081C664</accession>
<dbReference type="PROSITE" id="PS50977">
    <property type="entry name" value="HTH_TETR_2"/>
    <property type="match status" value="1"/>
</dbReference>
<dbReference type="HOGENOM" id="CLU_069356_12_9_0"/>
<evidence type="ECO:0000313" key="4">
    <source>
        <dbReference type="EMBL" id="GAK60069.1"/>
    </source>
</evidence>
<evidence type="ECO:0000256" key="1">
    <source>
        <dbReference type="ARBA" id="ARBA00023125"/>
    </source>
</evidence>
<evidence type="ECO:0000256" key="2">
    <source>
        <dbReference type="PROSITE-ProRule" id="PRU00335"/>
    </source>
</evidence>
<organism evidence="4">
    <name type="scientific">Vecturithrix granuli</name>
    <dbReference type="NCBI Taxonomy" id="1499967"/>
    <lineage>
        <taxon>Bacteria</taxon>
        <taxon>Candidatus Moduliflexota</taxon>
        <taxon>Candidatus Vecturitrichia</taxon>
        <taxon>Candidatus Vecturitrichales</taxon>
        <taxon>Candidatus Vecturitrichaceae</taxon>
        <taxon>Candidatus Vecturithrix</taxon>
    </lineage>
</organism>
<dbReference type="InterPro" id="IPR054422">
    <property type="entry name" value="TetR-like_HI_0893_C"/>
</dbReference>
<dbReference type="InterPro" id="IPR009057">
    <property type="entry name" value="Homeodomain-like_sf"/>
</dbReference>
<feature type="DNA-binding region" description="H-T-H motif" evidence="2">
    <location>
        <begin position="31"/>
        <end position="50"/>
    </location>
</feature>
<dbReference type="eggNOG" id="COG1309">
    <property type="taxonomic scope" value="Bacteria"/>
</dbReference>